<dbReference type="Proteomes" id="UP000257109">
    <property type="component" value="Unassembled WGS sequence"/>
</dbReference>
<feature type="non-terminal residue" evidence="2">
    <location>
        <position position="1"/>
    </location>
</feature>
<proteinExistence type="predicted"/>
<dbReference type="PANTHER" id="PTHR32108">
    <property type="entry name" value="DNA-DIRECTED RNA POLYMERASE SUBUNIT ALPHA"/>
    <property type="match status" value="1"/>
</dbReference>
<evidence type="ECO:0000313" key="2">
    <source>
        <dbReference type="EMBL" id="RDX88782.1"/>
    </source>
</evidence>
<evidence type="ECO:0000313" key="3">
    <source>
        <dbReference type="Proteomes" id="UP000257109"/>
    </source>
</evidence>
<dbReference type="PANTHER" id="PTHR32108:SF9">
    <property type="entry name" value="REVERSE TRANSCRIPTASE RNASE H-LIKE DOMAIN-CONTAINING PROTEIN"/>
    <property type="match status" value="1"/>
</dbReference>
<accession>A0A371GDY7</accession>
<protein>
    <submittedName>
        <fullName evidence="2">Uncharacterized protein</fullName>
    </submittedName>
</protein>
<sequence length="204" mass="23722">MRIWCWITSSSKTWLRGNKKASKNTYRDGTNWRPPLEEKERRSQRHANRACLPIRERSQIDGCPRQLTINFPQTNTRVATTLGPTQQSARRPPKTLTLIPMTYTELLPQLLEQKLVEIVPLKPLVPSYPRSYDPNTRCNYHSEAVDHGTERYWSLKHKVQDLLDGGLLGFQDQGLNVQSNPPNPERRNNQCNKPRKWGKGRKLQ</sequence>
<reference evidence="2" key="1">
    <citation type="submission" date="2018-05" db="EMBL/GenBank/DDBJ databases">
        <title>Draft genome of Mucuna pruriens seed.</title>
        <authorList>
            <person name="Nnadi N.E."/>
            <person name="Vos R."/>
            <person name="Hasami M.H."/>
            <person name="Devisetty U.K."/>
            <person name="Aguiy J.C."/>
        </authorList>
    </citation>
    <scope>NUCLEOTIDE SEQUENCE [LARGE SCALE GENOMIC DNA]</scope>
    <source>
        <strain evidence="2">JCA_2017</strain>
    </source>
</reference>
<feature type="region of interest" description="Disordered" evidence="1">
    <location>
        <begin position="176"/>
        <end position="204"/>
    </location>
</feature>
<name>A0A371GDY7_MUCPR</name>
<feature type="region of interest" description="Disordered" evidence="1">
    <location>
        <begin position="19"/>
        <end position="47"/>
    </location>
</feature>
<dbReference type="EMBL" id="QJKJ01005841">
    <property type="protein sequence ID" value="RDX88782.1"/>
    <property type="molecule type" value="Genomic_DNA"/>
</dbReference>
<feature type="compositionally biased region" description="Basic residues" evidence="1">
    <location>
        <begin position="193"/>
        <end position="204"/>
    </location>
</feature>
<keyword evidence="3" id="KW-1185">Reference proteome</keyword>
<comment type="caution">
    <text evidence="2">The sequence shown here is derived from an EMBL/GenBank/DDBJ whole genome shotgun (WGS) entry which is preliminary data.</text>
</comment>
<dbReference type="AlphaFoldDB" id="A0A371GDY7"/>
<gene>
    <name evidence="2" type="ORF">CR513_29574</name>
</gene>
<organism evidence="2 3">
    <name type="scientific">Mucuna pruriens</name>
    <name type="common">Velvet bean</name>
    <name type="synonym">Dolichos pruriens</name>
    <dbReference type="NCBI Taxonomy" id="157652"/>
    <lineage>
        <taxon>Eukaryota</taxon>
        <taxon>Viridiplantae</taxon>
        <taxon>Streptophyta</taxon>
        <taxon>Embryophyta</taxon>
        <taxon>Tracheophyta</taxon>
        <taxon>Spermatophyta</taxon>
        <taxon>Magnoliopsida</taxon>
        <taxon>eudicotyledons</taxon>
        <taxon>Gunneridae</taxon>
        <taxon>Pentapetalae</taxon>
        <taxon>rosids</taxon>
        <taxon>fabids</taxon>
        <taxon>Fabales</taxon>
        <taxon>Fabaceae</taxon>
        <taxon>Papilionoideae</taxon>
        <taxon>50 kb inversion clade</taxon>
        <taxon>NPAAA clade</taxon>
        <taxon>indigoferoid/millettioid clade</taxon>
        <taxon>Phaseoleae</taxon>
        <taxon>Mucuna</taxon>
    </lineage>
</organism>
<evidence type="ECO:0000256" key="1">
    <source>
        <dbReference type="SAM" id="MobiDB-lite"/>
    </source>
</evidence>